<dbReference type="EMBL" id="JAJNAY010000001">
    <property type="protein sequence ID" value="MCD1116215.1"/>
    <property type="molecule type" value="Genomic_DNA"/>
</dbReference>
<dbReference type="Proteomes" id="UP001108025">
    <property type="component" value="Unassembled WGS sequence"/>
</dbReference>
<feature type="region of interest" description="Disordered" evidence="1">
    <location>
        <begin position="24"/>
        <end position="57"/>
    </location>
</feature>
<gene>
    <name evidence="2" type="ORF">LO744_05020</name>
</gene>
<dbReference type="RefSeq" id="WP_230667502.1">
    <property type="nucleotide sequence ID" value="NZ_JAJNAY010000001.1"/>
</dbReference>
<sequence length="269" mass="30339">MQVLSIIIIHKKVFSSQQICEWKTSGTPPKGLNPIGDPNGDGSGGGDTGFEYPEPPQNPCEKIKAQKTDQGYKDKVSELDHDSIFQKNTETGFAAAYGPQTNYERLKIITDDKLKMPEGNKYFAYIHVHLDKEGAIKIFSPADVHTFLLKCVRNAKEKGNMSDAYAMVITSQGNYMLKYSGNGGYTLAGQYSTWKESYDRKYLELIENNKLTQENIEKIFTQFLKETINISGLEVYKIDKTTGNPSINLNTTEKTILYTLYHVHNNILI</sequence>
<keyword evidence="3" id="KW-1185">Reference proteome</keyword>
<organism evidence="2 3">
    <name type="scientific">Chryseobacterium turcicum</name>
    <dbReference type="NCBI Taxonomy" id="2898076"/>
    <lineage>
        <taxon>Bacteria</taxon>
        <taxon>Pseudomonadati</taxon>
        <taxon>Bacteroidota</taxon>
        <taxon>Flavobacteriia</taxon>
        <taxon>Flavobacteriales</taxon>
        <taxon>Weeksellaceae</taxon>
        <taxon>Chryseobacterium group</taxon>
        <taxon>Chryseobacterium</taxon>
    </lineage>
</organism>
<accession>A0A9Q3V3X2</accession>
<proteinExistence type="predicted"/>
<evidence type="ECO:0000313" key="3">
    <source>
        <dbReference type="Proteomes" id="UP001108025"/>
    </source>
</evidence>
<name>A0A9Q3V3X2_9FLAO</name>
<protein>
    <submittedName>
        <fullName evidence="2">Uncharacterized protein</fullName>
    </submittedName>
</protein>
<evidence type="ECO:0000313" key="2">
    <source>
        <dbReference type="EMBL" id="MCD1116215.1"/>
    </source>
</evidence>
<evidence type="ECO:0000256" key="1">
    <source>
        <dbReference type="SAM" id="MobiDB-lite"/>
    </source>
</evidence>
<feature type="compositionally biased region" description="Gly residues" evidence="1">
    <location>
        <begin position="39"/>
        <end position="48"/>
    </location>
</feature>
<dbReference type="AlphaFoldDB" id="A0A9Q3V3X2"/>
<comment type="caution">
    <text evidence="2">The sequence shown here is derived from an EMBL/GenBank/DDBJ whole genome shotgun (WGS) entry which is preliminary data.</text>
</comment>
<reference evidence="2" key="1">
    <citation type="submission" date="2021-11" db="EMBL/GenBank/DDBJ databases">
        <title>Description of novel Chryseobacterium species.</title>
        <authorList>
            <person name="Saticioglu I.B."/>
            <person name="Ay H."/>
            <person name="Altun S."/>
            <person name="Duman M."/>
        </authorList>
    </citation>
    <scope>NUCLEOTIDE SEQUENCE</scope>
    <source>
        <strain evidence="2">C-17</strain>
    </source>
</reference>